<feature type="compositionally biased region" description="Low complexity" evidence="1">
    <location>
        <begin position="728"/>
        <end position="748"/>
    </location>
</feature>
<dbReference type="SUPFAM" id="SSF81383">
    <property type="entry name" value="F-box domain"/>
    <property type="match status" value="1"/>
</dbReference>
<evidence type="ECO:0000313" key="3">
    <source>
        <dbReference type="EMBL" id="GJJ71353.1"/>
    </source>
</evidence>
<dbReference type="Pfam" id="PF12937">
    <property type="entry name" value="F-box-like"/>
    <property type="match status" value="1"/>
</dbReference>
<gene>
    <name evidence="3" type="ORF">EMPS_03703</name>
</gene>
<dbReference type="SUPFAM" id="SSF52047">
    <property type="entry name" value="RNI-like"/>
    <property type="match status" value="1"/>
</dbReference>
<feature type="compositionally biased region" description="Low complexity" evidence="1">
    <location>
        <begin position="71"/>
        <end position="83"/>
    </location>
</feature>
<comment type="caution">
    <text evidence="3">The sequence shown here is derived from an EMBL/GenBank/DDBJ whole genome shotgun (WGS) entry which is preliminary data.</text>
</comment>
<dbReference type="InterPro" id="IPR001810">
    <property type="entry name" value="F-box_dom"/>
</dbReference>
<feature type="region of interest" description="Disordered" evidence="1">
    <location>
        <begin position="156"/>
        <end position="202"/>
    </location>
</feature>
<feature type="region of interest" description="Disordered" evidence="1">
    <location>
        <begin position="721"/>
        <end position="749"/>
    </location>
</feature>
<dbReference type="Proteomes" id="UP000827284">
    <property type="component" value="Unassembled WGS sequence"/>
</dbReference>
<accession>A0A9P3H7R6</accession>
<feature type="compositionally biased region" description="Low complexity" evidence="1">
    <location>
        <begin position="120"/>
        <end position="144"/>
    </location>
</feature>
<sequence length="866" mass="95567">MSLAQIPQECLRHVLSYLDLPDQHSLLLTCRALFDNTVPTLYRSPFRAILAYNGWLSRQRLPLQEPESKQQQRQQQTQAPPQRVVTFTYVRTHNPHPDPHPHNHISTDYAHTVQTKNMLSSSSVSTSSTASLTSSCSDRTSATTTGSIATTIGATAKKHLHRHRSSLSKSQGRPPPVVHPTLHRSVSSSAYPGGHNSYSSTATSSSVVSHHYNSAITPSTASWTNVSSANTPVINVAIEQLKLSRMARLLQLLIACVDKLQTRLPALRYPGYGQHWVRPPCKVDYLQYFVDHRGIHIVIQCFALLFADLIRCPNTDADGQPIYPFPPPDNEAYKVLYQIQKAFITRAGAQIETLSLSAPNTVEHATKSVANLSKVTRLELRDLDQDFRVDMILDFIQSHRLLFGPILKGITLAESKGVLPGSETNATTKAPLSLTSPFVITANSGTVTTAAVAISAGNGGGNSNISGSKSTPNMVVSNAMPTPFAAYTRPLAMHDHILSILDAIKDLEQFDATAWPSCILYVNRLPLARLQSLWLSFHFPASESADSPAARLAESLERCRQLQQLRVPIRRADVFRWAALEKKTAQICAPILAGPRTKRLPNMRRIHLQGPTLDLVDCVQDAAFAFQDTLEDLEVHSRLKIWQPTTLDFQWTMRRLTRLKLVGEISLHFSLDSLADCPAIVELWLSIFSSSSPSSQLMAASAAMDSSCTFPSTTSPLATMFSQGPLGGSSSEGNNSGQSSGQGSAASSLRFQDPGSNLLFYIRSREMHQIAKLRRLRLLHLSGDWHIPDHALRQIADCCTRLQELTLLETVGTTIGGILLAVEQMKAMERLELRLDVVDLALVRVVTKKLERLEWLHLTSLRVEGQ</sequence>
<evidence type="ECO:0000313" key="4">
    <source>
        <dbReference type="Proteomes" id="UP000827284"/>
    </source>
</evidence>
<evidence type="ECO:0000259" key="2">
    <source>
        <dbReference type="PROSITE" id="PS50181"/>
    </source>
</evidence>
<dbReference type="InterPro" id="IPR032675">
    <property type="entry name" value="LRR_dom_sf"/>
</dbReference>
<dbReference type="Gene3D" id="3.80.10.10">
    <property type="entry name" value="Ribonuclease Inhibitor"/>
    <property type="match status" value="1"/>
</dbReference>
<feature type="domain" description="F-box" evidence="2">
    <location>
        <begin position="1"/>
        <end position="45"/>
    </location>
</feature>
<dbReference type="PROSITE" id="PS50181">
    <property type="entry name" value="FBOX"/>
    <property type="match status" value="1"/>
</dbReference>
<dbReference type="InterPro" id="IPR036047">
    <property type="entry name" value="F-box-like_dom_sf"/>
</dbReference>
<dbReference type="CDD" id="cd09917">
    <property type="entry name" value="F-box_SF"/>
    <property type="match status" value="1"/>
</dbReference>
<feature type="region of interest" description="Disordered" evidence="1">
    <location>
        <begin position="64"/>
        <end position="83"/>
    </location>
</feature>
<dbReference type="OrthoDB" id="2403082at2759"/>
<name>A0A9P3H7R6_9FUNG</name>
<feature type="compositionally biased region" description="Basic residues" evidence="1">
    <location>
        <begin position="156"/>
        <end position="166"/>
    </location>
</feature>
<dbReference type="EMBL" id="BQFW01000005">
    <property type="protein sequence ID" value="GJJ71353.1"/>
    <property type="molecule type" value="Genomic_DNA"/>
</dbReference>
<proteinExistence type="predicted"/>
<keyword evidence="4" id="KW-1185">Reference proteome</keyword>
<dbReference type="AlphaFoldDB" id="A0A9P3H7R6"/>
<organism evidence="3 4">
    <name type="scientific">Entomortierella parvispora</name>
    <dbReference type="NCBI Taxonomy" id="205924"/>
    <lineage>
        <taxon>Eukaryota</taxon>
        <taxon>Fungi</taxon>
        <taxon>Fungi incertae sedis</taxon>
        <taxon>Mucoromycota</taxon>
        <taxon>Mortierellomycotina</taxon>
        <taxon>Mortierellomycetes</taxon>
        <taxon>Mortierellales</taxon>
        <taxon>Mortierellaceae</taxon>
        <taxon>Entomortierella</taxon>
    </lineage>
</organism>
<reference evidence="3" key="1">
    <citation type="submission" date="2021-11" db="EMBL/GenBank/DDBJ databases">
        <authorList>
            <person name="Herlambang A."/>
            <person name="Guo Y."/>
            <person name="Takashima Y."/>
            <person name="Nishizawa T."/>
        </authorList>
    </citation>
    <scope>NUCLEOTIDE SEQUENCE</scope>
    <source>
        <strain evidence="3">E1425</strain>
    </source>
</reference>
<evidence type="ECO:0000256" key="1">
    <source>
        <dbReference type="SAM" id="MobiDB-lite"/>
    </source>
</evidence>
<reference evidence="3" key="2">
    <citation type="journal article" date="2022" name="Microbiol. Resour. Announc.">
        <title>Whole-Genome Sequence of Entomortierella parvispora E1425, a Mucoromycotan Fungus Associated with Burkholderiaceae-Related Endosymbiotic Bacteria.</title>
        <authorList>
            <person name="Herlambang A."/>
            <person name="Guo Y."/>
            <person name="Takashima Y."/>
            <person name="Narisawa K."/>
            <person name="Ohta H."/>
            <person name="Nishizawa T."/>
        </authorList>
    </citation>
    <scope>NUCLEOTIDE SEQUENCE</scope>
    <source>
        <strain evidence="3">E1425</strain>
    </source>
</reference>
<feature type="region of interest" description="Disordered" evidence="1">
    <location>
        <begin position="117"/>
        <end position="144"/>
    </location>
</feature>
<protein>
    <recommendedName>
        <fullName evidence="2">F-box domain-containing protein</fullName>
    </recommendedName>
</protein>